<dbReference type="Proteomes" id="UP000722750">
    <property type="component" value="Unassembled WGS sequence"/>
</dbReference>
<dbReference type="InterPro" id="IPR016181">
    <property type="entry name" value="Acyl_CoA_acyltransferase"/>
</dbReference>
<sequence length="130" mass="14401">MLEIKHHISDIDSYIRLRKNTGLSPRSRKAAELGLPNSLFAVTVYDGEKVVGMGRVIGDGGCNYEVVDVAIEPEYQGKGLGRSVMEAIMTYLDKNAPEGSYISMIADVPAFYERFGFKLCPNSEGMYIKK</sequence>
<evidence type="ECO:0000256" key="2">
    <source>
        <dbReference type="ARBA" id="ARBA00023315"/>
    </source>
</evidence>
<dbReference type="GO" id="GO:0008080">
    <property type="term" value="F:N-acetyltransferase activity"/>
    <property type="evidence" value="ECO:0007669"/>
    <property type="project" value="InterPro"/>
</dbReference>
<comment type="caution">
    <text evidence="4">The sequence shown here is derived from an EMBL/GenBank/DDBJ whole genome shotgun (WGS) entry which is preliminary data.</text>
</comment>
<keyword evidence="2" id="KW-0012">Acyltransferase</keyword>
<evidence type="ECO:0000256" key="1">
    <source>
        <dbReference type="ARBA" id="ARBA00022679"/>
    </source>
</evidence>
<gene>
    <name evidence="4" type="ORF">MAG551_01540</name>
</gene>
<organism evidence="4 5">
    <name type="scientific">Candidatus Scalindua arabica</name>
    <dbReference type="NCBI Taxonomy" id="1127984"/>
    <lineage>
        <taxon>Bacteria</taxon>
        <taxon>Pseudomonadati</taxon>
        <taxon>Planctomycetota</taxon>
        <taxon>Candidatus Brocadiia</taxon>
        <taxon>Candidatus Brocadiales</taxon>
        <taxon>Candidatus Scalinduaceae</taxon>
        <taxon>Candidatus Scalindua</taxon>
    </lineage>
</organism>
<dbReference type="PANTHER" id="PTHR43626">
    <property type="entry name" value="ACYL-COA N-ACYLTRANSFERASE"/>
    <property type="match status" value="1"/>
</dbReference>
<dbReference type="Gene3D" id="3.40.630.30">
    <property type="match status" value="1"/>
</dbReference>
<evidence type="ECO:0000313" key="4">
    <source>
        <dbReference type="EMBL" id="MBS1258481.1"/>
    </source>
</evidence>
<dbReference type="AlphaFoldDB" id="A0A942A2K1"/>
<dbReference type="PROSITE" id="PS51186">
    <property type="entry name" value="GNAT"/>
    <property type="match status" value="1"/>
</dbReference>
<dbReference type="EMBL" id="JAANXD010000063">
    <property type="protein sequence ID" value="MBS1258481.1"/>
    <property type="molecule type" value="Genomic_DNA"/>
</dbReference>
<feature type="domain" description="N-acetyltransferase" evidence="3">
    <location>
        <begin position="1"/>
        <end position="130"/>
    </location>
</feature>
<proteinExistence type="predicted"/>
<name>A0A942A2K1_9BACT</name>
<evidence type="ECO:0000259" key="3">
    <source>
        <dbReference type="PROSITE" id="PS51186"/>
    </source>
</evidence>
<protein>
    <recommendedName>
        <fullName evidence="3">N-acetyltransferase domain-containing protein</fullName>
    </recommendedName>
</protein>
<accession>A0A942A2K1</accession>
<reference evidence="4" key="1">
    <citation type="journal article" date="2021" name="ISME J.">
        <title>Fine-scale metabolic discontinuity in a stratified prokaryote microbiome of a Red Sea deep halocline.</title>
        <authorList>
            <person name="Michoud G."/>
            <person name="Ngugi D.K."/>
            <person name="Barozzi A."/>
            <person name="Merlino G."/>
            <person name="Calleja M.L."/>
            <person name="Delgado-Huertas A."/>
            <person name="Moran X.A.G."/>
            <person name="Daffonchio D."/>
        </authorList>
    </citation>
    <scope>NUCLEOTIDE SEQUENCE</scope>
    <source>
        <strain evidence="4">SuakinDeep_MAG55_1</strain>
    </source>
</reference>
<dbReference type="PANTHER" id="PTHR43626:SF4">
    <property type="entry name" value="GCN5-RELATED N-ACETYLTRANSFERASE 2, CHLOROPLASTIC"/>
    <property type="match status" value="1"/>
</dbReference>
<dbReference type="Pfam" id="PF13508">
    <property type="entry name" value="Acetyltransf_7"/>
    <property type="match status" value="1"/>
</dbReference>
<dbReference type="CDD" id="cd04301">
    <property type="entry name" value="NAT_SF"/>
    <property type="match status" value="1"/>
</dbReference>
<dbReference type="GO" id="GO:0005737">
    <property type="term" value="C:cytoplasm"/>
    <property type="evidence" value="ECO:0007669"/>
    <property type="project" value="TreeGrafter"/>
</dbReference>
<dbReference type="InterPro" id="IPR000182">
    <property type="entry name" value="GNAT_dom"/>
</dbReference>
<dbReference type="SUPFAM" id="SSF55729">
    <property type="entry name" value="Acyl-CoA N-acyltransferases (Nat)"/>
    <property type="match status" value="1"/>
</dbReference>
<keyword evidence="1" id="KW-0808">Transferase</keyword>
<evidence type="ECO:0000313" key="5">
    <source>
        <dbReference type="Proteomes" id="UP000722750"/>
    </source>
</evidence>
<dbReference type="InterPro" id="IPR045039">
    <property type="entry name" value="NSI-like"/>
</dbReference>